<keyword evidence="12" id="KW-1185">Reference proteome</keyword>
<feature type="domain" description="Glutamate--cysteine ligase" evidence="10">
    <location>
        <begin position="13"/>
        <end position="374"/>
    </location>
</feature>
<dbReference type="InterPro" id="IPR007370">
    <property type="entry name" value="Glu_cys_ligase"/>
</dbReference>
<dbReference type="Gene3D" id="3.30.590.20">
    <property type="match status" value="1"/>
</dbReference>
<dbReference type="UniPathway" id="UPA00142">
    <property type="reaction ID" value="UER00209"/>
</dbReference>
<dbReference type="eggNOG" id="COG2918">
    <property type="taxonomic scope" value="Bacteria"/>
</dbReference>
<evidence type="ECO:0000313" key="11">
    <source>
        <dbReference type="EMBL" id="AGF48785.1"/>
    </source>
</evidence>
<dbReference type="KEGG" id="kga:ST1E_0303"/>
<dbReference type="GO" id="GO:0005829">
    <property type="term" value="C:cytosol"/>
    <property type="evidence" value="ECO:0007669"/>
    <property type="project" value="TreeGrafter"/>
</dbReference>
<evidence type="ECO:0000313" key="12">
    <source>
        <dbReference type="Proteomes" id="UP000011658"/>
    </source>
</evidence>
<protein>
    <recommendedName>
        <fullName evidence="8">Glutamate--cysteine ligase</fullName>
        <ecNumber evidence="8">6.3.2.2</ecNumber>
    </recommendedName>
    <alternativeName>
        <fullName evidence="8">Gamma-ECS</fullName>
        <shortName evidence="8">GCS</shortName>
    </alternativeName>
    <alternativeName>
        <fullName evidence="8">Gamma-glutamylcysteine synthetase</fullName>
    </alternativeName>
</protein>
<dbReference type="AlphaFoldDB" id="M1MA57"/>
<dbReference type="HAMAP" id="MF_00578">
    <property type="entry name" value="Glu_cys_ligase"/>
    <property type="match status" value="1"/>
</dbReference>
<keyword evidence="3 8" id="KW-0436">Ligase</keyword>
<dbReference type="PATRIC" id="fig|1208921.3.peg.61"/>
<dbReference type="InterPro" id="IPR014746">
    <property type="entry name" value="Gln_synth/guanido_kin_cat_dom"/>
</dbReference>
<sequence>MTNINLLKDIRDLSSKILRGIERESLRVNYSGDLSNLTHPYALGSALTNKNITMDYSEALLELITGTNNSVESLMEELLSIHNFVYSSLDNEMLWHNSIPELSSKKDNDIPIAWFGKSNAGMYKHVYRKGLARRYGRKMQCIAGLHYNFSLNEEIIENLGYKAKDQENLKNQSYFKLMRNFIRHSWLIVYLFGSTPAISRDLIGSNVNIKDLEEIDKNTFYMPYATSLRVSKFGYYSKVQSTLDISYNSLEEFLVGLYEAIRKPWPDYQNIGTRYKDEWIQLNTNILQIENEYYSMIRPKCLIDNNDRLINSLKNKGVQYIEVRCLDIDLDSAIGISAETCRFLDAFLLFCATEDSPVFINNEYKEHYENFSNVACRGREPKLLIKKAGSQVPLKQWATEIITKVSDIASLLDKGTHKNLYCDSVLNQLRKINDQDLTPSAMIIKNLRDRKISLAEYSLEISKNYASLLKSERNLNYYKYKENAIKSHEECQELDEKNEINFDEYIKFLQDELNEHFNTH</sequence>
<comment type="pathway">
    <text evidence="1 8 9">Sulfur metabolism; glutathione biosynthesis; glutathione from L-cysteine and L-glutamate: step 1/2.</text>
</comment>
<name>M1MA57_9PROT</name>
<dbReference type="EMBL" id="CP003806">
    <property type="protein sequence ID" value="AGF48785.1"/>
    <property type="molecule type" value="Genomic_DNA"/>
</dbReference>
<dbReference type="OrthoDB" id="9803907at2"/>
<evidence type="ECO:0000256" key="7">
    <source>
        <dbReference type="ARBA" id="ARBA00048819"/>
    </source>
</evidence>
<evidence type="ECO:0000256" key="6">
    <source>
        <dbReference type="ARBA" id="ARBA00022840"/>
    </source>
</evidence>
<comment type="similarity">
    <text evidence="2 8">Belongs to the glutamate--cysteine ligase type 1 family. Type 1 subfamily.</text>
</comment>
<dbReference type="GO" id="GO:0005524">
    <property type="term" value="F:ATP binding"/>
    <property type="evidence" value="ECO:0007669"/>
    <property type="project" value="UniProtKB-KW"/>
</dbReference>
<evidence type="ECO:0000256" key="3">
    <source>
        <dbReference type="ARBA" id="ARBA00022598"/>
    </source>
</evidence>
<dbReference type="SUPFAM" id="SSF55931">
    <property type="entry name" value="Glutamine synthetase/guanido kinase"/>
    <property type="match status" value="1"/>
</dbReference>
<dbReference type="Pfam" id="PF04262">
    <property type="entry name" value="Glu_cys_ligase"/>
    <property type="match status" value="1"/>
</dbReference>
<evidence type="ECO:0000256" key="2">
    <source>
        <dbReference type="ARBA" id="ARBA00008772"/>
    </source>
</evidence>
<dbReference type="InterPro" id="IPR006334">
    <property type="entry name" value="Glut_cys_ligase"/>
</dbReference>
<dbReference type="GO" id="GO:0046872">
    <property type="term" value="F:metal ion binding"/>
    <property type="evidence" value="ECO:0007669"/>
    <property type="project" value="TreeGrafter"/>
</dbReference>
<evidence type="ECO:0000256" key="4">
    <source>
        <dbReference type="ARBA" id="ARBA00022684"/>
    </source>
</evidence>
<evidence type="ECO:0000256" key="1">
    <source>
        <dbReference type="ARBA" id="ARBA00005006"/>
    </source>
</evidence>
<accession>M1MA57</accession>
<evidence type="ECO:0000256" key="8">
    <source>
        <dbReference type="HAMAP-Rule" id="MF_00578"/>
    </source>
</evidence>
<reference evidence="11 12" key="1">
    <citation type="journal article" date="2013" name="Genome Biol. Evol.">
        <title>Genome evolution and phylogenomic analysis of candidatus kinetoplastibacterium, the betaproteobacterial endosymbionts of strigomonas and angomonas.</title>
        <authorList>
            <person name="Alves J.M."/>
            <person name="Serrano M.G."/>
            <person name="Maia da Silva F."/>
            <person name="Voegtly L.J."/>
            <person name="Matveyev A.V."/>
            <person name="Teixeira M.M."/>
            <person name="Camargo E.P."/>
            <person name="Buck G.A."/>
        </authorList>
    </citation>
    <scope>NUCLEOTIDE SEQUENCE [LARGE SCALE GENOMIC DNA]</scope>
    <source>
        <strain evidence="11 12">TCC219</strain>
    </source>
</reference>
<dbReference type="GO" id="GO:0004357">
    <property type="term" value="F:glutamate-cysteine ligase activity"/>
    <property type="evidence" value="ECO:0007669"/>
    <property type="project" value="UniProtKB-UniRule"/>
</dbReference>
<keyword evidence="4 8" id="KW-0317">Glutathione biosynthesis</keyword>
<dbReference type="EC" id="6.3.2.2" evidence="8"/>
<dbReference type="PANTHER" id="PTHR38761:SF1">
    <property type="entry name" value="GLUTAMATE--CYSTEINE LIGASE"/>
    <property type="match status" value="1"/>
</dbReference>
<organism evidence="11 12">
    <name type="scientific">Candidatus Kinetoplastidibacterium galati TCC219</name>
    <dbReference type="NCBI Taxonomy" id="1208921"/>
    <lineage>
        <taxon>Bacteria</taxon>
        <taxon>Pseudomonadati</taxon>
        <taxon>Pseudomonadota</taxon>
        <taxon>Betaproteobacteria</taxon>
        <taxon>Candidatus Kinetoplastidibacterium</taxon>
    </lineage>
</organism>
<evidence type="ECO:0000256" key="9">
    <source>
        <dbReference type="RuleBase" id="RU004391"/>
    </source>
</evidence>
<dbReference type="GO" id="GO:0006750">
    <property type="term" value="P:glutathione biosynthetic process"/>
    <property type="evidence" value="ECO:0007669"/>
    <property type="project" value="UniProtKB-UniRule"/>
</dbReference>
<gene>
    <name evidence="8" type="primary">gshA</name>
    <name evidence="11" type="ORF">ST1E_0303</name>
</gene>
<evidence type="ECO:0000256" key="5">
    <source>
        <dbReference type="ARBA" id="ARBA00022741"/>
    </source>
</evidence>
<comment type="catalytic activity">
    <reaction evidence="7 8 9">
        <text>L-cysteine + L-glutamate + ATP = gamma-L-glutamyl-L-cysteine + ADP + phosphate + H(+)</text>
        <dbReference type="Rhea" id="RHEA:13285"/>
        <dbReference type="ChEBI" id="CHEBI:15378"/>
        <dbReference type="ChEBI" id="CHEBI:29985"/>
        <dbReference type="ChEBI" id="CHEBI:30616"/>
        <dbReference type="ChEBI" id="CHEBI:35235"/>
        <dbReference type="ChEBI" id="CHEBI:43474"/>
        <dbReference type="ChEBI" id="CHEBI:58173"/>
        <dbReference type="ChEBI" id="CHEBI:456216"/>
        <dbReference type="EC" id="6.3.2.2"/>
    </reaction>
</comment>
<dbReference type="PANTHER" id="PTHR38761">
    <property type="entry name" value="GLUTAMATE--CYSTEINE LIGASE"/>
    <property type="match status" value="1"/>
</dbReference>
<dbReference type="RefSeq" id="WP_015389270.1">
    <property type="nucleotide sequence ID" value="NC_020284.1"/>
</dbReference>
<proteinExistence type="inferred from homology"/>
<keyword evidence="5 8" id="KW-0547">Nucleotide-binding</keyword>
<evidence type="ECO:0000259" key="10">
    <source>
        <dbReference type="Pfam" id="PF04262"/>
    </source>
</evidence>
<keyword evidence="6 8" id="KW-0067">ATP-binding</keyword>
<dbReference type="STRING" id="1208921.ST1E_0303"/>
<dbReference type="NCBIfam" id="TIGR01434">
    <property type="entry name" value="glu_cys_ligase"/>
    <property type="match status" value="1"/>
</dbReference>
<dbReference type="Proteomes" id="UP000011658">
    <property type="component" value="Chromosome"/>
</dbReference>
<dbReference type="HOGENOM" id="CLU_020728_3_0_4"/>